<dbReference type="PANTHER" id="PTHR14009">
    <property type="entry name" value="LEUCINE ZIPPER-EF-HAND CONTAINING TRANSMEMBRANE PROTEIN"/>
    <property type="match status" value="1"/>
</dbReference>
<comment type="caution">
    <text evidence="9">The sequence shown here is derived from an EMBL/GenBank/DDBJ whole genome shotgun (WGS) entry which is preliminary data.</text>
</comment>
<keyword evidence="5" id="KW-0496">Mitochondrion</keyword>
<keyword evidence="4 7" id="KW-1133">Transmembrane helix</keyword>
<comment type="subcellular location">
    <subcellularLocation>
        <location evidence="1">Mitochondrion inner membrane</location>
        <topology evidence="1">Single-pass membrane protein</topology>
    </subcellularLocation>
</comment>
<evidence type="ECO:0000313" key="10">
    <source>
        <dbReference type="Proteomes" id="UP000192578"/>
    </source>
</evidence>
<feature type="domain" description="Letm1 RBD" evidence="8">
    <location>
        <begin position="73"/>
        <end position="279"/>
    </location>
</feature>
<dbReference type="InterPro" id="IPR044202">
    <property type="entry name" value="LETM1/MDM38-like"/>
</dbReference>
<organism evidence="9 10">
    <name type="scientific">Hypsibius exemplaris</name>
    <name type="common">Freshwater tardigrade</name>
    <dbReference type="NCBI Taxonomy" id="2072580"/>
    <lineage>
        <taxon>Eukaryota</taxon>
        <taxon>Metazoa</taxon>
        <taxon>Ecdysozoa</taxon>
        <taxon>Tardigrada</taxon>
        <taxon>Eutardigrada</taxon>
        <taxon>Parachela</taxon>
        <taxon>Hypsibioidea</taxon>
        <taxon>Hypsibiidae</taxon>
        <taxon>Hypsibius</taxon>
    </lineage>
</organism>
<dbReference type="Proteomes" id="UP000192578">
    <property type="component" value="Unassembled WGS sequence"/>
</dbReference>
<reference evidence="10" key="1">
    <citation type="submission" date="2017-01" db="EMBL/GenBank/DDBJ databases">
        <title>Comparative genomics of anhydrobiosis in the tardigrade Hypsibius dujardini.</title>
        <authorList>
            <person name="Yoshida Y."/>
            <person name="Koutsovoulos G."/>
            <person name="Laetsch D."/>
            <person name="Stevens L."/>
            <person name="Kumar S."/>
            <person name="Horikawa D."/>
            <person name="Ishino K."/>
            <person name="Komine S."/>
            <person name="Tomita M."/>
            <person name="Blaxter M."/>
            <person name="Arakawa K."/>
        </authorList>
    </citation>
    <scope>NUCLEOTIDE SEQUENCE [LARGE SCALE GENOMIC DNA]</scope>
    <source>
        <strain evidence="10">Z151</strain>
    </source>
</reference>
<dbReference type="Pfam" id="PF07766">
    <property type="entry name" value="LETM1_RBD"/>
    <property type="match status" value="1"/>
</dbReference>
<sequence>MQSLRSLYTPIGRVVNSYNAFLHKNYPKLYDLQTAIVHGTKKTFSDSRDYAIASSRYVQGKPLEYRLAVVRWQYPRDLLKLSPVLALLLIPFSSIALLPLVYFFPGMFTRHFWTEDERKRFVARKVRRRLSVVEPELLPFISRSIEKLEKRQEQELMWYAVGRVKEGAVLTAEEVRDMEPIFTRYPFAREHLPNDVVWNLAWLNNTLPWSLRRFCVHLSEMDKLLERNGLAQLTVPEVRHAVLIRCGNGNAEVEDMRNFLQLWIKASNSLADPVVSLRLFLPVFLCYKHPLNREVLVPSNSSTKVRLRS</sequence>
<evidence type="ECO:0000256" key="4">
    <source>
        <dbReference type="ARBA" id="ARBA00022989"/>
    </source>
</evidence>
<evidence type="ECO:0000256" key="7">
    <source>
        <dbReference type="SAM" id="Phobius"/>
    </source>
</evidence>
<keyword evidence="2 7" id="KW-0812">Transmembrane</keyword>
<evidence type="ECO:0000256" key="5">
    <source>
        <dbReference type="ARBA" id="ARBA00023128"/>
    </source>
</evidence>
<proteinExistence type="predicted"/>
<feature type="transmembrane region" description="Helical" evidence="7">
    <location>
        <begin position="84"/>
        <end position="104"/>
    </location>
</feature>
<keyword evidence="6 7" id="KW-0472">Membrane</keyword>
<dbReference type="GO" id="GO:0043022">
    <property type="term" value="F:ribosome binding"/>
    <property type="evidence" value="ECO:0007669"/>
    <property type="project" value="InterPro"/>
</dbReference>
<dbReference type="GO" id="GO:0005743">
    <property type="term" value="C:mitochondrial inner membrane"/>
    <property type="evidence" value="ECO:0007669"/>
    <property type="project" value="UniProtKB-SubCell"/>
</dbReference>
<gene>
    <name evidence="9" type="ORF">BV898_13488</name>
</gene>
<evidence type="ECO:0000256" key="2">
    <source>
        <dbReference type="ARBA" id="ARBA00022692"/>
    </source>
</evidence>
<keyword evidence="3" id="KW-0999">Mitochondrion inner membrane</keyword>
<dbReference type="OrthoDB" id="73691at2759"/>
<dbReference type="PANTHER" id="PTHR14009:SF13">
    <property type="entry name" value="LETM1 DOMAIN-CONTAINING PROTEIN 1"/>
    <property type="match status" value="1"/>
</dbReference>
<evidence type="ECO:0000256" key="3">
    <source>
        <dbReference type="ARBA" id="ARBA00022792"/>
    </source>
</evidence>
<dbReference type="AlphaFoldDB" id="A0A1W0WAI4"/>
<protein>
    <recommendedName>
        <fullName evidence="8">Letm1 RBD domain-containing protein</fullName>
    </recommendedName>
</protein>
<dbReference type="InterPro" id="IPR033122">
    <property type="entry name" value="LETM1-like_RBD"/>
</dbReference>
<keyword evidence="10" id="KW-1185">Reference proteome</keyword>
<evidence type="ECO:0000259" key="8">
    <source>
        <dbReference type="Pfam" id="PF07766"/>
    </source>
</evidence>
<dbReference type="EMBL" id="MTYJ01000150">
    <property type="protein sequence ID" value="OQV12225.1"/>
    <property type="molecule type" value="Genomic_DNA"/>
</dbReference>
<dbReference type="GO" id="GO:0030003">
    <property type="term" value="P:intracellular monoatomic cation homeostasis"/>
    <property type="evidence" value="ECO:0007669"/>
    <property type="project" value="TreeGrafter"/>
</dbReference>
<evidence type="ECO:0000256" key="6">
    <source>
        <dbReference type="ARBA" id="ARBA00023136"/>
    </source>
</evidence>
<name>A0A1W0WAI4_HYPEX</name>
<evidence type="ECO:0000313" key="9">
    <source>
        <dbReference type="EMBL" id="OQV12225.1"/>
    </source>
</evidence>
<accession>A0A1W0WAI4</accession>
<evidence type="ECO:0000256" key="1">
    <source>
        <dbReference type="ARBA" id="ARBA00004434"/>
    </source>
</evidence>